<proteinExistence type="predicted"/>
<sequence>MVLKAIFTFPVFRTILQSNQVSSVSRANTDNKKLSTDEITTACNKTKHFCITVEKYTKKILALEVVQTLLVAILSSLQSNPFLLQTIVQKQNLSDEQAVLVTSYWIANYVRTSVCMSILFSTISWLTICLLVVDLLYGFFLWQHTKKEALYILYGISKTRADAVAKSILMSLSVLPMSSYGCDRYRWCNSNKPSYQIDYALSISSYTNIQPIIASGQITSLQEHQLDCAKKLVKKMNK</sequence>
<dbReference type="AlphaFoldDB" id="X6MKL9"/>
<reference evidence="2 3" key="1">
    <citation type="journal article" date="2013" name="Curr. Biol.">
        <title>The Genome of the Foraminiferan Reticulomyxa filosa.</title>
        <authorList>
            <person name="Glockner G."/>
            <person name="Hulsmann N."/>
            <person name="Schleicher M."/>
            <person name="Noegel A.A."/>
            <person name="Eichinger L."/>
            <person name="Gallinger C."/>
            <person name="Pawlowski J."/>
            <person name="Sierra R."/>
            <person name="Euteneuer U."/>
            <person name="Pillet L."/>
            <person name="Moustafa A."/>
            <person name="Platzer M."/>
            <person name="Groth M."/>
            <person name="Szafranski K."/>
            <person name="Schliwa M."/>
        </authorList>
    </citation>
    <scope>NUCLEOTIDE SEQUENCE [LARGE SCALE GENOMIC DNA]</scope>
</reference>
<evidence type="ECO:0000313" key="2">
    <source>
        <dbReference type="EMBL" id="ETO13630.1"/>
    </source>
</evidence>
<evidence type="ECO:0000313" key="3">
    <source>
        <dbReference type="Proteomes" id="UP000023152"/>
    </source>
</evidence>
<keyword evidence="1" id="KW-0812">Transmembrane</keyword>
<keyword evidence="1" id="KW-1133">Transmembrane helix</keyword>
<keyword evidence="3" id="KW-1185">Reference proteome</keyword>
<name>X6MKL9_RETFI</name>
<evidence type="ECO:0000256" key="1">
    <source>
        <dbReference type="SAM" id="Phobius"/>
    </source>
</evidence>
<feature type="transmembrane region" description="Helical" evidence="1">
    <location>
        <begin position="118"/>
        <end position="142"/>
    </location>
</feature>
<dbReference type="EMBL" id="ASPP01020487">
    <property type="protein sequence ID" value="ETO13630.1"/>
    <property type="molecule type" value="Genomic_DNA"/>
</dbReference>
<accession>X6MKL9</accession>
<comment type="caution">
    <text evidence="2">The sequence shown here is derived from an EMBL/GenBank/DDBJ whole genome shotgun (WGS) entry which is preliminary data.</text>
</comment>
<gene>
    <name evidence="2" type="ORF">RFI_23739</name>
</gene>
<keyword evidence="1" id="KW-0472">Membrane</keyword>
<dbReference type="Proteomes" id="UP000023152">
    <property type="component" value="Unassembled WGS sequence"/>
</dbReference>
<organism evidence="2 3">
    <name type="scientific">Reticulomyxa filosa</name>
    <dbReference type="NCBI Taxonomy" id="46433"/>
    <lineage>
        <taxon>Eukaryota</taxon>
        <taxon>Sar</taxon>
        <taxon>Rhizaria</taxon>
        <taxon>Retaria</taxon>
        <taxon>Foraminifera</taxon>
        <taxon>Monothalamids</taxon>
        <taxon>Reticulomyxidae</taxon>
        <taxon>Reticulomyxa</taxon>
    </lineage>
</organism>
<protein>
    <submittedName>
        <fullName evidence="2">Uncharacterized protein</fullName>
    </submittedName>
</protein>